<evidence type="ECO:0000313" key="1">
    <source>
        <dbReference type="EMBL" id="GAC03748.1"/>
    </source>
</evidence>
<name>A0ABQ0I382_9ALTE</name>
<keyword evidence="2" id="KW-1185">Reference proteome</keyword>
<dbReference type="Proteomes" id="UP000008372">
    <property type="component" value="Unassembled WGS sequence"/>
</dbReference>
<dbReference type="SUPFAM" id="SSF48498">
    <property type="entry name" value="Tetracyclin repressor-like, C-terminal domain"/>
    <property type="match status" value="1"/>
</dbReference>
<dbReference type="EMBL" id="BAEK01000017">
    <property type="protein sequence ID" value="GAC03748.1"/>
    <property type="molecule type" value="Genomic_DNA"/>
</dbReference>
<sequence>MLKHGYDEETALSFEASVMSFVLGWMIYNQNQPTHVYLETIFNFEDSFDLGLTAIVKGLAT</sequence>
<reference evidence="1 2" key="1">
    <citation type="journal article" date="2014" name="Environ. Microbiol.">
        <title>Comparative genomics of the marine bacterial genus Glaciecola reveals the high degree of genomic diversity and genomic characteristic for cold adaptation.</title>
        <authorList>
            <person name="Qin Q.L."/>
            <person name="Xie B.B."/>
            <person name="Yu Y."/>
            <person name="Shu Y.L."/>
            <person name="Rong J.C."/>
            <person name="Zhang Y.J."/>
            <person name="Zhao D.L."/>
            <person name="Chen X.L."/>
            <person name="Zhang X.Y."/>
            <person name="Chen B."/>
            <person name="Zhou B.C."/>
            <person name="Zhang Y.Z."/>
        </authorList>
    </citation>
    <scope>NUCLEOTIDE SEQUENCE [LARGE SCALE GENOMIC DNA]</scope>
    <source>
        <strain evidence="1 2">NO2</strain>
    </source>
</reference>
<accession>A0ABQ0I382</accession>
<dbReference type="InterPro" id="IPR036271">
    <property type="entry name" value="Tet_transcr_reg_TetR-rel_C_sf"/>
</dbReference>
<comment type="caution">
    <text evidence="1">The sequence shown here is derived from an EMBL/GenBank/DDBJ whole genome shotgun (WGS) entry which is preliminary data.</text>
</comment>
<proteinExistence type="predicted"/>
<dbReference type="Gene3D" id="1.10.357.10">
    <property type="entry name" value="Tetracycline Repressor, domain 2"/>
    <property type="match status" value="1"/>
</dbReference>
<organism evidence="1 2">
    <name type="scientific">Paraglaciecola agarilytica NO2</name>
    <dbReference type="NCBI Taxonomy" id="1125747"/>
    <lineage>
        <taxon>Bacteria</taxon>
        <taxon>Pseudomonadati</taxon>
        <taxon>Pseudomonadota</taxon>
        <taxon>Gammaproteobacteria</taxon>
        <taxon>Alteromonadales</taxon>
        <taxon>Alteromonadaceae</taxon>
        <taxon>Paraglaciecola</taxon>
    </lineage>
</organism>
<protein>
    <submittedName>
        <fullName evidence="1">Uncharacterized protein</fullName>
    </submittedName>
</protein>
<evidence type="ECO:0000313" key="2">
    <source>
        <dbReference type="Proteomes" id="UP000008372"/>
    </source>
</evidence>
<gene>
    <name evidence="1" type="ORF">GAGA_0885</name>
</gene>